<dbReference type="Gene3D" id="3.40.50.720">
    <property type="entry name" value="NAD(P)-binding Rossmann-like Domain"/>
    <property type="match status" value="1"/>
</dbReference>
<keyword evidence="1" id="KW-0560">Oxidoreductase</keyword>
<sequence>MADFWTEEVIADQKRDLPILATKENTAGGTYIVTGANSGLGLEAAKHYVALGAAKVILAVRNLASGEKAKAEIEAATSTSGIAEVWHLDLASYDSVKAFASKATEELERIDAVIENAGVALDRFVLAEGHESSVTINVYSTFLLGILLLPKLKESAVKFGTLPHLVIVSSGGAVRAHPVFMSLKDDLFAKMDDEKNGMMGRYPLTKLIEIYAGRYLASLAPVERTGVVINYLDPGLCYTNLTSNVDPKLANVIESERNTYFGRTPEMGSRTLIAAAVQGKESHGRLSGSCVIQDDRLPEYIKDNEGQAEQKKIWEGIAAELNRVVPGCVDKALA</sequence>
<dbReference type="AlphaFoldDB" id="A0A0B7KBF0"/>
<dbReference type="EMBL" id="CDPU01000046">
    <property type="protein sequence ID" value="CEO54873.1"/>
    <property type="molecule type" value="Genomic_DNA"/>
</dbReference>
<dbReference type="PANTHER" id="PTHR43157:SF61">
    <property type="entry name" value="DEHYDROGENASE_REDUCTASE FAMILY PROTEIN, PUTATIVE (AFU_ORTHOLOGUE AFUA_3G01250)-RELATED"/>
    <property type="match status" value="1"/>
</dbReference>
<dbReference type="GO" id="GO:0016491">
    <property type="term" value="F:oxidoreductase activity"/>
    <property type="evidence" value="ECO:0007669"/>
    <property type="project" value="UniProtKB-KW"/>
</dbReference>
<accession>A0A0B7KBF0</accession>
<proteinExistence type="predicted"/>
<evidence type="ECO:0000256" key="1">
    <source>
        <dbReference type="ARBA" id="ARBA00023002"/>
    </source>
</evidence>
<organism evidence="2">
    <name type="scientific">Bionectria ochroleuca</name>
    <name type="common">Gliocladium roseum</name>
    <dbReference type="NCBI Taxonomy" id="29856"/>
    <lineage>
        <taxon>Eukaryota</taxon>
        <taxon>Fungi</taxon>
        <taxon>Dikarya</taxon>
        <taxon>Ascomycota</taxon>
        <taxon>Pezizomycotina</taxon>
        <taxon>Sordariomycetes</taxon>
        <taxon>Hypocreomycetidae</taxon>
        <taxon>Hypocreales</taxon>
        <taxon>Bionectriaceae</taxon>
        <taxon>Clonostachys</taxon>
    </lineage>
</organism>
<dbReference type="PRINTS" id="PR00081">
    <property type="entry name" value="GDHRDH"/>
</dbReference>
<name>A0A0B7KBF0_BIOOC</name>
<dbReference type="Pfam" id="PF00106">
    <property type="entry name" value="adh_short"/>
    <property type="match status" value="1"/>
</dbReference>
<dbReference type="PANTHER" id="PTHR43157">
    <property type="entry name" value="PHOSPHATIDYLINOSITOL-GLYCAN BIOSYNTHESIS CLASS F PROTEIN-RELATED"/>
    <property type="match status" value="1"/>
</dbReference>
<evidence type="ECO:0000313" key="2">
    <source>
        <dbReference type="EMBL" id="CEO54873.1"/>
    </source>
</evidence>
<gene>
    <name evidence="2" type="ORF">BN869_000010931_1</name>
</gene>
<protein>
    <submittedName>
        <fullName evidence="2">Uncharacterized protein</fullName>
    </submittedName>
</protein>
<dbReference type="InterPro" id="IPR002347">
    <property type="entry name" value="SDR_fam"/>
</dbReference>
<dbReference type="SUPFAM" id="SSF51735">
    <property type="entry name" value="NAD(P)-binding Rossmann-fold domains"/>
    <property type="match status" value="1"/>
</dbReference>
<dbReference type="InterPro" id="IPR036291">
    <property type="entry name" value="NAD(P)-bd_dom_sf"/>
</dbReference>
<reference evidence="2" key="1">
    <citation type="submission" date="2015-01" db="EMBL/GenBank/DDBJ databases">
        <authorList>
            <person name="Durling Mikael"/>
        </authorList>
    </citation>
    <scope>NUCLEOTIDE SEQUENCE</scope>
</reference>